<dbReference type="eggNOG" id="ENOG502SAK0">
    <property type="taxonomic scope" value="Eukaryota"/>
</dbReference>
<reference evidence="1 2" key="1">
    <citation type="submission" date="2016-08" db="EMBL/GenBank/DDBJ databases">
        <title>Draft genome sequence of allopolyploid Zygosaccharomyces rouxii.</title>
        <authorList>
            <person name="Watanabe J."/>
            <person name="Uehara K."/>
            <person name="Mogi Y."/>
            <person name="Tsukioka Y."/>
        </authorList>
    </citation>
    <scope>NUCLEOTIDE SEQUENCE [LARGE SCALE GENOMIC DNA]</scope>
    <source>
        <strain evidence="1 2">NBRC 110957</strain>
    </source>
</reference>
<proteinExistence type="predicted"/>
<sequence>MNNVQFSERQISAFSHEYKIRRKRQMLRFFCATALTLVSCRVAYRGMLGRKCMSIITESSLH</sequence>
<gene>
    <name evidence="1" type="ORF">ZYGR_0E01400</name>
</gene>
<evidence type="ECO:0000313" key="1">
    <source>
        <dbReference type="EMBL" id="GAV47125.1"/>
    </source>
</evidence>
<protein>
    <submittedName>
        <fullName evidence="1">Uncharacterized protein</fullName>
    </submittedName>
</protein>
<name>A0A1Q2ZUQ4_ZYGRO</name>
<accession>A0A1Q2ZUQ4</accession>
<evidence type="ECO:0000313" key="2">
    <source>
        <dbReference type="Proteomes" id="UP000187013"/>
    </source>
</evidence>
<dbReference type="EMBL" id="BDGX01000005">
    <property type="protein sequence ID" value="GAV47125.1"/>
    <property type="molecule type" value="Genomic_DNA"/>
</dbReference>
<comment type="caution">
    <text evidence="1">The sequence shown here is derived from an EMBL/GenBank/DDBJ whole genome shotgun (WGS) entry which is preliminary data.</text>
</comment>
<dbReference type="AlphaFoldDB" id="A0A1Q2ZUQ4"/>
<organism evidence="1 2">
    <name type="scientific">Zygosaccharomyces rouxii</name>
    <dbReference type="NCBI Taxonomy" id="4956"/>
    <lineage>
        <taxon>Eukaryota</taxon>
        <taxon>Fungi</taxon>
        <taxon>Dikarya</taxon>
        <taxon>Ascomycota</taxon>
        <taxon>Saccharomycotina</taxon>
        <taxon>Saccharomycetes</taxon>
        <taxon>Saccharomycetales</taxon>
        <taxon>Saccharomycetaceae</taxon>
        <taxon>Zygosaccharomyces</taxon>
    </lineage>
</organism>
<dbReference type="Proteomes" id="UP000187013">
    <property type="component" value="Unassembled WGS sequence"/>
</dbReference>
<dbReference type="OrthoDB" id="4088121at2759"/>